<gene>
    <name evidence="2" type="ORF">PGLA2088_LOCUS13234</name>
</gene>
<organism evidence="2 3">
    <name type="scientific">Polarella glacialis</name>
    <name type="common">Dinoflagellate</name>
    <dbReference type="NCBI Taxonomy" id="89957"/>
    <lineage>
        <taxon>Eukaryota</taxon>
        <taxon>Sar</taxon>
        <taxon>Alveolata</taxon>
        <taxon>Dinophyceae</taxon>
        <taxon>Suessiales</taxon>
        <taxon>Suessiaceae</taxon>
        <taxon>Polarella</taxon>
    </lineage>
</organism>
<evidence type="ECO:0000313" key="3">
    <source>
        <dbReference type="Proteomes" id="UP000626109"/>
    </source>
</evidence>
<name>A0A813IZH5_POLGL</name>
<accession>A0A813IZH5</accession>
<comment type="caution">
    <text evidence="2">The sequence shown here is derived from an EMBL/GenBank/DDBJ whole genome shotgun (WGS) entry which is preliminary data.</text>
</comment>
<dbReference type="EMBL" id="CAJNNW010015724">
    <property type="protein sequence ID" value="CAE8658064.1"/>
    <property type="molecule type" value="Genomic_DNA"/>
</dbReference>
<reference evidence="2" key="1">
    <citation type="submission" date="2021-02" db="EMBL/GenBank/DDBJ databases">
        <authorList>
            <person name="Dougan E. K."/>
            <person name="Rhodes N."/>
            <person name="Thang M."/>
            <person name="Chan C."/>
        </authorList>
    </citation>
    <scope>NUCLEOTIDE SEQUENCE</scope>
</reference>
<dbReference type="AlphaFoldDB" id="A0A813IZH5"/>
<feature type="domain" description="DUF4116" evidence="1">
    <location>
        <begin position="67"/>
        <end position="113"/>
    </location>
</feature>
<evidence type="ECO:0000259" key="1">
    <source>
        <dbReference type="Pfam" id="PF13475"/>
    </source>
</evidence>
<evidence type="ECO:0000313" key="2">
    <source>
        <dbReference type="EMBL" id="CAE8658064.1"/>
    </source>
</evidence>
<dbReference type="Pfam" id="PF13475">
    <property type="entry name" value="DUF4116"/>
    <property type="match status" value="1"/>
</dbReference>
<proteinExistence type="predicted"/>
<sequence length="179" mass="19433">MGLCASSGTGQSKHLTQEQWHEKQALLADLRRDGTLLRHASAAWREDREVVLVAVAQNGLALRAEPEVVMLAVRQNGLALQYAAEALRKDYAVVQAAARQNADSLHYAAPELKHTDLKELRLAERARRCRHADVALQVAALSQCCCGGCCCCCSCSCSCCSCCSCCCHLSVFGVRCFES</sequence>
<protein>
    <recommendedName>
        <fullName evidence="1">DUF4116 domain-containing protein</fullName>
    </recommendedName>
</protein>
<dbReference type="InterPro" id="IPR025197">
    <property type="entry name" value="DUF4116"/>
</dbReference>
<dbReference type="Proteomes" id="UP000626109">
    <property type="component" value="Unassembled WGS sequence"/>
</dbReference>